<keyword evidence="3" id="KW-1185">Reference proteome</keyword>
<accession>A0A1X2GSE3</accession>
<dbReference type="STRING" id="101127.A0A1X2GSE3"/>
<reference evidence="2 3" key="1">
    <citation type="submission" date="2016-07" db="EMBL/GenBank/DDBJ databases">
        <title>Pervasive Adenine N6-methylation of Active Genes in Fungi.</title>
        <authorList>
            <consortium name="DOE Joint Genome Institute"/>
            <person name="Mondo S.J."/>
            <person name="Dannebaum R.O."/>
            <person name="Kuo R.C."/>
            <person name="Labutti K."/>
            <person name="Haridas S."/>
            <person name="Kuo A."/>
            <person name="Salamov A."/>
            <person name="Ahrendt S.R."/>
            <person name="Lipzen A."/>
            <person name="Sullivan W."/>
            <person name="Andreopoulos W.B."/>
            <person name="Clum A."/>
            <person name="Lindquist E."/>
            <person name="Daum C."/>
            <person name="Ramamoorthy G.K."/>
            <person name="Gryganskyi A."/>
            <person name="Culley D."/>
            <person name="Magnuson J.K."/>
            <person name="James T.Y."/>
            <person name="O'Malley M.A."/>
            <person name="Stajich J.E."/>
            <person name="Spatafora J.W."/>
            <person name="Visel A."/>
            <person name="Grigoriev I.V."/>
        </authorList>
    </citation>
    <scope>NUCLEOTIDE SEQUENCE [LARGE SCALE GENOMIC DNA]</scope>
    <source>
        <strain evidence="2 3">NRRL 3301</strain>
    </source>
</reference>
<dbReference type="Gene3D" id="3.30.710.10">
    <property type="entry name" value="Potassium Channel Kv1.1, Chain A"/>
    <property type="match status" value="2"/>
</dbReference>
<sequence>SNQTVFTVIVGGRPFRLSWESLKSDGPNNFFVNFFLKRREARVMYIDRDADIFQLIVHHLRGYYEHLYVNVGGRDFRISWTLLRKALTSFWQGGRNTFFTGPLQHSLFDPHDTPFQGAPLFIDRDPDIFQEIINHLRGYTVHIKDETHRRNLLKDAQYYMFRQLTDKLQTASKTVDGFGESTSPEVLLLLRDVRMSNLLPVEDMAGPLLYKREDLPHTLLVQV</sequence>
<dbReference type="Proteomes" id="UP000242146">
    <property type="component" value="Unassembled WGS sequence"/>
</dbReference>
<dbReference type="OrthoDB" id="2414723at2759"/>
<dbReference type="InterPro" id="IPR011333">
    <property type="entry name" value="SKP1/BTB/POZ_sf"/>
</dbReference>
<dbReference type="InterPro" id="IPR003131">
    <property type="entry name" value="T1-type_BTB"/>
</dbReference>
<dbReference type="PANTHER" id="PTHR31758">
    <property type="entry name" value="BTB/POZ DOMAIN-CONTAINING PROTEIN YLR108C"/>
    <property type="match status" value="1"/>
</dbReference>
<comment type="caution">
    <text evidence="2">The sequence shown here is derived from an EMBL/GenBank/DDBJ whole genome shotgun (WGS) entry which is preliminary data.</text>
</comment>
<proteinExistence type="predicted"/>
<feature type="non-terminal residue" evidence="2">
    <location>
        <position position="1"/>
    </location>
</feature>
<organism evidence="2 3">
    <name type="scientific">Hesseltinella vesiculosa</name>
    <dbReference type="NCBI Taxonomy" id="101127"/>
    <lineage>
        <taxon>Eukaryota</taxon>
        <taxon>Fungi</taxon>
        <taxon>Fungi incertae sedis</taxon>
        <taxon>Mucoromycota</taxon>
        <taxon>Mucoromycotina</taxon>
        <taxon>Mucoromycetes</taxon>
        <taxon>Mucorales</taxon>
        <taxon>Cunninghamellaceae</taxon>
        <taxon>Hesseltinella</taxon>
    </lineage>
</organism>
<evidence type="ECO:0000313" key="3">
    <source>
        <dbReference type="Proteomes" id="UP000242146"/>
    </source>
</evidence>
<dbReference type="SUPFAM" id="SSF54695">
    <property type="entry name" value="POZ domain"/>
    <property type="match status" value="2"/>
</dbReference>
<name>A0A1X2GSE3_9FUNG</name>
<dbReference type="Pfam" id="PF02214">
    <property type="entry name" value="BTB_2"/>
    <property type="match status" value="1"/>
</dbReference>
<gene>
    <name evidence="2" type="ORF">DM01DRAFT_242248</name>
</gene>
<protein>
    <recommendedName>
        <fullName evidence="1">Potassium channel tetramerisation-type BTB domain-containing protein</fullName>
    </recommendedName>
</protein>
<evidence type="ECO:0000313" key="2">
    <source>
        <dbReference type="EMBL" id="ORX60444.1"/>
    </source>
</evidence>
<dbReference type="GO" id="GO:0051260">
    <property type="term" value="P:protein homooligomerization"/>
    <property type="evidence" value="ECO:0007669"/>
    <property type="project" value="InterPro"/>
</dbReference>
<dbReference type="PANTHER" id="PTHR31758:SF2">
    <property type="entry name" value="BTB_POZ DOMAIN-CONTAINING PROTEIN YLR108C"/>
    <property type="match status" value="1"/>
</dbReference>
<dbReference type="EMBL" id="MCGT01000004">
    <property type="protein sequence ID" value="ORX60444.1"/>
    <property type="molecule type" value="Genomic_DNA"/>
</dbReference>
<feature type="non-terminal residue" evidence="2">
    <location>
        <position position="223"/>
    </location>
</feature>
<feature type="domain" description="Potassium channel tetramerisation-type BTB" evidence="1">
    <location>
        <begin position="68"/>
        <end position="164"/>
    </location>
</feature>
<dbReference type="AlphaFoldDB" id="A0A1X2GSE3"/>
<evidence type="ECO:0000259" key="1">
    <source>
        <dbReference type="Pfam" id="PF02214"/>
    </source>
</evidence>